<dbReference type="AlphaFoldDB" id="A0A4W5RCU6"/>
<reference evidence="2" key="1">
    <citation type="submission" date="2018-06" db="EMBL/GenBank/DDBJ databases">
        <title>Genome assembly of Danube salmon.</title>
        <authorList>
            <person name="Macqueen D.J."/>
            <person name="Gundappa M.K."/>
        </authorList>
    </citation>
    <scope>NUCLEOTIDE SEQUENCE [LARGE SCALE GENOMIC DNA]</scope>
</reference>
<evidence type="ECO:0000313" key="2">
    <source>
        <dbReference type="Proteomes" id="UP000314982"/>
    </source>
</evidence>
<dbReference type="GO" id="GO:0005978">
    <property type="term" value="P:glycogen biosynthetic process"/>
    <property type="evidence" value="ECO:0007669"/>
    <property type="project" value="TreeGrafter"/>
</dbReference>
<protein>
    <submittedName>
        <fullName evidence="1">Uncharacterized protein</fullName>
    </submittedName>
</protein>
<name>A0A4W5RCU6_9TELE</name>
<evidence type="ECO:0000313" key="1">
    <source>
        <dbReference type="Ensembl" id="ENSHHUP00000083783.1"/>
    </source>
</evidence>
<keyword evidence="2" id="KW-1185">Reference proteome</keyword>
<dbReference type="Ensembl" id="ENSHHUT00000086416.1">
    <property type="protein sequence ID" value="ENSHHUP00000083783.1"/>
    <property type="gene ID" value="ENSHHUG00000048598.1"/>
</dbReference>
<dbReference type="GO" id="GO:0005737">
    <property type="term" value="C:cytoplasm"/>
    <property type="evidence" value="ECO:0007669"/>
    <property type="project" value="TreeGrafter"/>
</dbReference>
<proteinExistence type="predicted"/>
<reference evidence="1" key="3">
    <citation type="submission" date="2025-09" db="UniProtKB">
        <authorList>
            <consortium name="Ensembl"/>
        </authorList>
    </citation>
    <scope>IDENTIFICATION</scope>
</reference>
<dbReference type="PANTHER" id="PTHR43651:SF3">
    <property type="entry name" value="1,4-ALPHA-GLUCAN-BRANCHING ENZYME"/>
    <property type="match status" value="1"/>
</dbReference>
<dbReference type="Gene3D" id="2.60.40.10">
    <property type="entry name" value="Immunoglobulins"/>
    <property type="match status" value="1"/>
</dbReference>
<accession>A0A4W5RCU6</accession>
<reference evidence="1" key="2">
    <citation type="submission" date="2025-08" db="UniProtKB">
        <authorList>
            <consortium name="Ensembl"/>
        </authorList>
    </citation>
    <scope>IDENTIFICATION</scope>
</reference>
<dbReference type="Proteomes" id="UP000314982">
    <property type="component" value="Unassembled WGS sequence"/>
</dbReference>
<dbReference type="GO" id="GO:0003844">
    <property type="term" value="F:1,4-alpha-glucan branching enzyme activity"/>
    <property type="evidence" value="ECO:0007669"/>
    <property type="project" value="TreeGrafter"/>
</dbReference>
<dbReference type="InterPro" id="IPR013783">
    <property type="entry name" value="Ig-like_fold"/>
</dbReference>
<organism evidence="1 2">
    <name type="scientific">Hucho hucho</name>
    <name type="common">huchen</name>
    <dbReference type="NCBI Taxonomy" id="62062"/>
    <lineage>
        <taxon>Eukaryota</taxon>
        <taxon>Metazoa</taxon>
        <taxon>Chordata</taxon>
        <taxon>Craniata</taxon>
        <taxon>Vertebrata</taxon>
        <taxon>Euteleostomi</taxon>
        <taxon>Actinopterygii</taxon>
        <taxon>Neopterygii</taxon>
        <taxon>Teleostei</taxon>
        <taxon>Protacanthopterygii</taxon>
        <taxon>Salmoniformes</taxon>
        <taxon>Salmonidae</taxon>
        <taxon>Salmoninae</taxon>
        <taxon>Hucho</taxon>
    </lineage>
</organism>
<sequence>MADRSQHEELTELPDLSGFLREDPYLAPYQEDLCRRYQLFTERLSKLQEAEGSFDAFTRSYMSYGVQRQADNSLMFREWAPGAQALFLTGDFSKYTHGCTRTHTHTHTFLIASACMHIHTLTGQF</sequence>
<dbReference type="Gene3D" id="3.20.20.80">
    <property type="entry name" value="Glycosidases"/>
    <property type="match status" value="1"/>
</dbReference>
<dbReference type="STRING" id="62062.ENSHHUP00000083783"/>
<dbReference type="GeneTree" id="ENSGT00390000017040"/>
<dbReference type="PANTHER" id="PTHR43651">
    <property type="entry name" value="1,4-ALPHA-GLUCAN-BRANCHING ENZYME"/>
    <property type="match status" value="1"/>
</dbReference>